<accession>A0A9D9DGC2</accession>
<keyword evidence="2" id="KW-0808">Transferase</keyword>
<dbReference type="EMBL" id="JADIMY010000016">
    <property type="protein sequence ID" value="MBO8427112.1"/>
    <property type="molecule type" value="Genomic_DNA"/>
</dbReference>
<dbReference type="GO" id="GO:0004674">
    <property type="term" value="F:protein serine/threonine kinase activity"/>
    <property type="evidence" value="ECO:0007669"/>
    <property type="project" value="TreeGrafter"/>
</dbReference>
<dbReference type="PANTHER" id="PTHR37419:SF8">
    <property type="entry name" value="TOXIN YJJJ"/>
    <property type="match status" value="1"/>
</dbReference>
<comment type="caution">
    <text evidence="5">The sequence shown here is derived from an EMBL/GenBank/DDBJ whole genome shotgun (WGS) entry which is preliminary data.</text>
</comment>
<dbReference type="InterPro" id="IPR012893">
    <property type="entry name" value="HipA-like_C"/>
</dbReference>
<evidence type="ECO:0000313" key="5">
    <source>
        <dbReference type="EMBL" id="MBO8427112.1"/>
    </source>
</evidence>
<gene>
    <name evidence="5" type="ORF">IAC58_00930</name>
</gene>
<dbReference type="GO" id="GO:0005829">
    <property type="term" value="C:cytosol"/>
    <property type="evidence" value="ECO:0007669"/>
    <property type="project" value="TreeGrafter"/>
</dbReference>
<reference evidence="5" key="2">
    <citation type="journal article" date="2021" name="PeerJ">
        <title>Extensive microbial diversity within the chicken gut microbiome revealed by metagenomics and culture.</title>
        <authorList>
            <person name="Gilroy R."/>
            <person name="Ravi A."/>
            <person name="Getino M."/>
            <person name="Pursley I."/>
            <person name="Horton D.L."/>
            <person name="Alikhan N.F."/>
            <person name="Baker D."/>
            <person name="Gharbi K."/>
            <person name="Hall N."/>
            <person name="Watson M."/>
            <person name="Adriaenssens E.M."/>
            <person name="Foster-Nyarko E."/>
            <person name="Jarju S."/>
            <person name="Secka A."/>
            <person name="Antonio M."/>
            <person name="Oren A."/>
            <person name="Chaudhuri R.R."/>
            <person name="La Ragione R."/>
            <person name="Hildebrand F."/>
            <person name="Pallen M.J."/>
        </authorList>
    </citation>
    <scope>NUCLEOTIDE SEQUENCE</scope>
    <source>
        <strain evidence="5">11159</strain>
    </source>
</reference>
<keyword evidence="3" id="KW-0418">Kinase</keyword>
<protein>
    <submittedName>
        <fullName evidence="5">HipA domain-containing protein</fullName>
    </submittedName>
</protein>
<proteinExistence type="inferred from homology"/>
<dbReference type="Pfam" id="PF07804">
    <property type="entry name" value="HipA_C"/>
    <property type="match status" value="1"/>
</dbReference>
<evidence type="ECO:0000259" key="4">
    <source>
        <dbReference type="Pfam" id="PF07804"/>
    </source>
</evidence>
<sequence>MGSTLFSKRFDQNKEKRIHYISALTLLNAQDGESSNYSYLDLVILIKEYSSDPNLDLLELYKRMIFNIITSNTDDHLRNHGFIISEDFKIRLSPLFDLNQVKNSYTHTLNIFSDMKEINLDNLINYSKYFNLSKDEGKKIIEEINMTIKDSLNTLFKIYSFNRFEKEYIHSSLKYIEN</sequence>
<evidence type="ECO:0000256" key="2">
    <source>
        <dbReference type="ARBA" id="ARBA00022679"/>
    </source>
</evidence>
<evidence type="ECO:0000256" key="1">
    <source>
        <dbReference type="ARBA" id="ARBA00010164"/>
    </source>
</evidence>
<reference evidence="5" key="1">
    <citation type="submission" date="2020-10" db="EMBL/GenBank/DDBJ databases">
        <authorList>
            <person name="Gilroy R."/>
        </authorList>
    </citation>
    <scope>NUCLEOTIDE SEQUENCE</scope>
    <source>
        <strain evidence="5">11159</strain>
    </source>
</reference>
<dbReference type="PANTHER" id="PTHR37419">
    <property type="entry name" value="SERINE/THREONINE-PROTEIN KINASE TOXIN HIPA"/>
    <property type="match status" value="1"/>
</dbReference>
<feature type="domain" description="HipA-like C-terminal" evidence="4">
    <location>
        <begin position="5"/>
        <end position="148"/>
    </location>
</feature>
<dbReference type="InterPro" id="IPR052028">
    <property type="entry name" value="HipA_Ser/Thr_kinase"/>
</dbReference>
<comment type="similarity">
    <text evidence="1">Belongs to the HipA Ser/Thr kinase family.</text>
</comment>
<evidence type="ECO:0000313" key="6">
    <source>
        <dbReference type="Proteomes" id="UP000823613"/>
    </source>
</evidence>
<evidence type="ECO:0000256" key="3">
    <source>
        <dbReference type="ARBA" id="ARBA00022777"/>
    </source>
</evidence>
<dbReference type="Gene3D" id="1.10.1070.20">
    <property type="match status" value="1"/>
</dbReference>
<organism evidence="5 6">
    <name type="scientific">Candidatus Onthovivens merdipullorum</name>
    <dbReference type="NCBI Taxonomy" id="2840889"/>
    <lineage>
        <taxon>Bacteria</taxon>
        <taxon>Bacillati</taxon>
        <taxon>Bacillota</taxon>
        <taxon>Bacilli</taxon>
        <taxon>Bacillales</taxon>
        <taxon>Candidatus Onthovivens</taxon>
    </lineage>
</organism>
<dbReference type="AlphaFoldDB" id="A0A9D9DGC2"/>
<dbReference type="Proteomes" id="UP000823613">
    <property type="component" value="Unassembled WGS sequence"/>
</dbReference>
<name>A0A9D9DGC2_9BACL</name>